<dbReference type="EMBL" id="JABANE010000059">
    <property type="protein sequence ID" value="NME70264.1"/>
    <property type="molecule type" value="Genomic_DNA"/>
</dbReference>
<gene>
    <name evidence="1" type="ORF">HHU12_19970</name>
</gene>
<dbReference type="RefSeq" id="WP_169658504.1">
    <property type="nucleotide sequence ID" value="NZ_JABANE010000059.1"/>
</dbReference>
<sequence length="887" mass="102980">MSAKEDLIPFDIVKEGNPYVLLNEAKKFLGSLQNEKWTDFDTHDPGVTLLEYLSTGMTEMNIRAASGIENYLTYAPYKAAILTQEEAFSVLPVTMNDLRKVLIDKFVEIENIWIEPVSSDVTSFEGQYQLIVKFKTQYQGRIDGEVLLDNILEHAQQYRNYCEKVMSITTAKETKVIVHADIEIVTDVAVEVVFARTLYGLNRFFSPQVMMSSYEELIEQNTTTSKIFEGPLLDRGFIPEEQLHDRQSSILTSAVIRTLMEIDDVVGVKNLSLLSGGVKENSLLKLEDAIPIFDEDNIQSIHFLKNGIIITQIDFEKVYALLDQLKASKEGLSKGNKRRRTSSFTAKKQPVPQKYLTSLNLKEMFPTVYGVGKFGLTRDATSERKKAVDQFKTFINFFENQSNEFFAQLYDLPKLFSAKGLVSNADLAPNERGFLKSNHFNNDKKKNQILDYLIGVHGEKFDNELISSFTPYLTQQEVMQRLIFFKAYYLRYLPLLSSAKSSVQKVNSALGDWGVTPLHLRLMLFTGVGKNNDLSIALDQPPLLYETDNTVFELEEWMTQRAIREYDSLDHLTFDCIDTDIVINPRKAEQLVKDHLTLDLMHQCIYSKNLYVVETEDKQYAIVYFSTEKDKYLQLETYSTWDEAESMSVALHNLLLRLHDDYETFQLVEHPNLQPSTEEDCFGIYILNEEQEHILMSDVSLNFEKREQLMKLLPTYFTEFDRYDVERLNDGNFRMLFKVPEFGLNCIGMYDDESVQKIHKDKERLFNYLSDKYDVVDLDRKVIRHITLDNATEYINEGVERIVEQFFNFTISMVFPCISHRFRNSEFKVMMQNLCREETAAHIQVNTKWLDPEDYYTFESYLYQLKSTETSKEDHAILRDNMLSLLH</sequence>
<organism evidence="1 2">
    <name type="scientific">Flammeovirga aprica JL-4</name>
    <dbReference type="NCBI Taxonomy" id="694437"/>
    <lineage>
        <taxon>Bacteria</taxon>
        <taxon>Pseudomonadati</taxon>
        <taxon>Bacteroidota</taxon>
        <taxon>Cytophagia</taxon>
        <taxon>Cytophagales</taxon>
        <taxon>Flammeovirgaceae</taxon>
        <taxon>Flammeovirga</taxon>
    </lineage>
</organism>
<evidence type="ECO:0000313" key="2">
    <source>
        <dbReference type="Proteomes" id="UP000576082"/>
    </source>
</evidence>
<comment type="caution">
    <text evidence="1">The sequence shown here is derived from an EMBL/GenBank/DDBJ whole genome shotgun (WGS) entry which is preliminary data.</text>
</comment>
<reference evidence="1 2" key="1">
    <citation type="submission" date="2020-04" db="EMBL/GenBank/DDBJ databases">
        <title>Flammeovirga sp. SR4, a novel species isolated from seawater.</title>
        <authorList>
            <person name="Wang X."/>
        </authorList>
    </citation>
    <scope>NUCLEOTIDE SEQUENCE [LARGE SCALE GENOMIC DNA]</scope>
    <source>
        <strain evidence="1 2">ATCC 23126</strain>
    </source>
</reference>
<protein>
    <submittedName>
        <fullName evidence="1">Uncharacterized protein</fullName>
    </submittedName>
</protein>
<accession>A0A7X9RX20</accession>
<keyword evidence="2" id="KW-1185">Reference proteome</keyword>
<proteinExistence type="predicted"/>
<dbReference type="Proteomes" id="UP000576082">
    <property type="component" value="Unassembled WGS sequence"/>
</dbReference>
<dbReference type="AlphaFoldDB" id="A0A7X9RX20"/>
<evidence type="ECO:0000313" key="1">
    <source>
        <dbReference type="EMBL" id="NME70264.1"/>
    </source>
</evidence>
<name>A0A7X9RX20_9BACT</name>